<dbReference type="PROSITE" id="PS00138">
    <property type="entry name" value="SUBTILASE_SER"/>
    <property type="match status" value="1"/>
</dbReference>
<feature type="domain" description="P/Homo B" evidence="6">
    <location>
        <begin position="785"/>
        <end position="934"/>
    </location>
</feature>
<comment type="caution">
    <text evidence="7">The sequence shown here is derived from an EMBL/GenBank/DDBJ whole genome shotgun (WGS) entry which is preliminary data.</text>
</comment>
<sequence>MGKHCLISLDESLISILDELQISYWDAMIGISGYYYVECADIPFIDSILSSDIISSFSLKFSSSLKFSLSEKMNYESNSSTKVFYDDIDGFSTERIPTSLSPLSDQWHLDETDCQSIHINVTPMWDGGITGKDVVVVITDQGFDIDHPSLENRWISDWFLSSNYRLFPDFTDTEPLPSSYLETHATECAGIIASSSQSTIETNDSSTSSSSTISTSSTPYNIQIRSAQTLSDDFARLHLLDDDLPSCGYGIAPEVSLAGRNFLSTLPLLTSTQYVSVYLHASVGQCEHVNVFSHSWGSFPDFTDTEPLPSSYLETHATECAGIIASSSQSTIETNDSSTSSSSTISTSSTPYNIQIRSAQTLSDDFARLHLLDDDLPSCGYGIAPEVSLAGRNFLSTLPLLTSTQYVSVPDFTDTEPLPSSYLETHATECAGIIASSSQSTIETNDSSTSSSSTISTSSTPYNIQIRSAQTLSDDFARLHLLDDDLPSCGYGIAPEVSLAGRNFLSTLPLLTSTQYVSVYLHASVGQCEHVNVFSHSWGSLFVQDQMYPRSSLTSLSSILSSSCPHTFFFIASGNDKQIGGDSNLQSERGAYIYKIGGVGPSGRMTNYSNGGSDLLISAPTMGYTYTTLDDCSSILGIFTSITRPSLDGSAQCTSNFSGTSASTPMVSGVAAALIQMMSDWEDEEDGNWGRSDIIMWLITGAIGWGKRPFTQTLISDDSNDTSTQTIATSFSHLYISAASPLLSEQWSLTGAGLFHSTNYGFGILNAGYSYNIGKSLLDSSNFSSFSSSISSYSIDIPLSTGQYIETPGQCFLFDIGSGASHKYNGDSYQSGVADMYIEHISVGITIGTSSISINDGNIQIVLVSPSNVTSILLPYRSDNSQNQLSSKSHMFSTIRHYGEHLSGRWRVCIETDSSSSSLSSFALVDEIHFEAKGRPLLNSNRFITPSLGSTFSINSSIGVVMSIEDVFCSDVSLAVTSSSEISVYIVPNHVANHKYFNNPQQDPSSILVHNHVDLSSLRIEYPSSQCLSWLDTDSDARWMLSDTGNEGSLFPNIICFPIPSVPNFKEQWGDEEIDSDEESQYFGSIFRVAVIFHDNNTISHSDPLVSIPSNADSYEGIVSSLDIPNLLEPTVNSIFGCSSISTPCH</sequence>
<dbReference type="Proteomes" id="UP001057375">
    <property type="component" value="Unassembled WGS sequence"/>
</dbReference>
<evidence type="ECO:0000313" key="7">
    <source>
        <dbReference type="EMBL" id="GKT19104.1"/>
    </source>
</evidence>
<dbReference type="InterPro" id="IPR015500">
    <property type="entry name" value="Peptidase_S8_subtilisin-rel"/>
</dbReference>
<evidence type="ECO:0000256" key="2">
    <source>
        <dbReference type="ARBA" id="ARBA00022801"/>
    </source>
</evidence>
<dbReference type="SUPFAM" id="SSF52743">
    <property type="entry name" value="Subtilisin-like"/>
    <property type="match status" value="2"/>
</dbReference>
<feature type="compositionally biased region" description="Low complexity" evidence="5">
    <location>
        <begin position="330"/>
        <end position="349"/>
    </location>
</feature>
<dbReference type="InterPro" id="IPR036852">
    <property type="entry name" value="Peptidase_S8/S53_dom_sf"/>
</dbReference>
<feature type="compositionally biased region" description="Low complexity" evidence="5">
    <location>
        <begin position="440"/>
        <end position="459"/>
    </location>
</feature>
<evidence type="ECO:0000259" key="6">
    <source>
        <dbReference type="PROSITE" id="PS51829"/>
    </source>
</evidence>
<reference evidence="7" key="1">
    <citation type="submission" date="2022-03" db="EMBL/GenBank/DDBJ databases">
        <title>Draft genome sequence of Aduncisulcus paluster, a free-living microaerophilic Fornicata.</title>
        <authorList>
            <person name="Yuyama I."/>
            <person name="Kume K."/>
            <person name="Tamura T."/>
            <person name="Inagaki Y."/>
            <person name="Hashimoto T."/>
        </authorList>
    </citation>
    <scope>NUCLEOTIDE SEQUENCE</scope>
    <source>
        <strain evidence="7">NY0171</strain>
    </source>
</reference>
<protein>
    <submittedName>
        <fullName evidence="7">Peptidase S8, subtilisin-related like protein</fullName>
    </submittedName>
</protein>
<evidence type="ECO:0000256" key="4">
    <source>
        <dbReference type="PROSITE-ProRule" id="PRU01240"/>
    </source>
</evidence>
<dbReference type="PROSITE" id="PS51829">
    <property type="entry name" value="P_HOMO_B"/>
    <property type="match status" value="1"/>
</dbReference>
<dbReference type="PRINTS" id="PR00723">
    <property type="entry name" value="SUBTILISIN"/>
</dbReference>
<dbReference type="InterPro" id="IPR023828">
    <property type="entry name" value="Peptidase_S8_Ser-AS"/>
</dbReference>
<keyword evidence="2 4" id="KW-0378">Hydrolase</keyword>
<feature type="active site" description="Charge relay system" evidence="4">
    <location>
        <position position="140"/>
    </location>
</feature>
<dbReference type="PANTHER" id="PTHR42884">
    <property type="entry name" value="PROPROTEIN CONVERTASE SUBTILISIN/KEXIN-RELATED"/>
    <property type="match status" value="1"/>
</dbReference>
<dbReference type="Pfam" id="PF01483">
    <property type="entry name" value="P_proprotein"/>
    <property type="match status" value="1"/>
</dbReference>
<accession>A0ABQ5JVM8</accession>
<name>A0ABQ5JVM8_9EUKA</name>
<proteinExistence type="inferred from homology"/>
<feature type="region of interest" description="Disordered" evidence="5">
    <location>
        <begin position="328"/>
        <end position="349"/>
    </location>
</feature>
<feature type="region of interest" description="Disordered" evidence="5">
    <location>
        <begin position="439"/>
        <end position="459"/>
    </location>
</feature>
<dbReference type="PROSITE" id="PS51892">
    <property type="entry name" value="SUBTILASE"/>
    <property type="match status" value="1"/>
</dbReference>
<keyword evidence="8" id="KW-1185">Reference proteome</keyword>
<keyword evidence="3 4" id="KW-0720">Serine protease</keyword>
<keyword evidence="1 4" id="KW-0645">Protease</keyword>
<dbReference type="Gene3D" id="3.40.50.200">
    <property type="entry name" value="Peptidase S8/S53 domain"/>
    <property type="match status" value="2"/>
</dbReference>
<dbReference type="PANTHER" id="PTHR42884:SF14">
    <property type="entry name" value="NEUROENDOCRINE CONVERTASE 1"/>
    <property type="match status" value="1"/>
</dbReference>
<dbReference type="EMBL" id="BQXS01012017">
    <property type="protein sequence ID" value="GKT19104.1"/>
    <property type="molecule type" value="Genomic_DNA"/>
</dbReference>
<evidence type="ECO:0000313" key="8">
    <source>
        <dbReference type="Proteomes" id="UP001057375"/>
    </source>
</evidence>
<evidence type="ECO:0000256" key="5">
    <source>
        <dbReference type="SAM" id="MobiDB-lite"/>
    </source>
</evidence>
<evidence type="ECO:0000256" key="3">
    <source>
        <dbReference type="ARBA" id="ARBA00022825"/>
    </source>
</evidence>
<dbReference type="InterPro" id="IPR002884">
    <property type="entry name" value="P_dom"/>
</dbReference>
<evidence type="ECO:0000256" key="1">
    <source>
        <dbReference type="ARBA" id="ARBA00022670"/>
    </source>
</evidence>
<dbReference type="Pfam" id="PF00082">
    <property type="entry name" value="Peptidase_S8"/>
    <property type="match status" value="2"/>
</dbReference>
<feature type="active site" description="Charge relay system" evidence="4">
    <location>
        <position position="184"/>
    </location>
</feature>
<feature type="active site" description="Charge relay system" evidence="4">
    <location>
        <position position="661"/>
    </location>
</feature>
<dbReference type="SUPFAM" id="SSF49785">
    <property type="entry name" value="Galactose-binding domain-like"/>
    <property type="match status" value="1"/>
</dbReference>
<gene>
    <name evidence="7" type="ORF">ADUPG1_011441</name>
</gene>
<dbReference type="InterPro" id="IPR000209">
    <property type="entry name" value="Peptidase_S8/S53_dom"/>
</dbReference>
<organism evidence="7 8">
    <name type="scientific">Aduncisulcus paluster</name>
    <dbReference type="NCBI Taxonomy" id="2918883"/>
    <lineage>
        <taxon>Eukaryota</taxon>
        <taxon>Metamonada</taxon>
        <taxon>Carpediemonas-like organisms</taxon>
        <taxon>Aduncisulcus</taxon>
    </lineage>
</organism>
<comment type="similarity">
    <text evidence="4">Belongs to the peptidase S8 family.</text>
</comment>
<dbReference type="InterPro" id="IPR008979">
    <property type="entry name" value="Galactose-bd-like_sf"/>
</dbReference>
<dbReference type="Gene3D" id="2.60.120.260">
    <property type="entry name" value="Galactose-binding domain-like"/>
    <property type="match status" value="1"/>
</dbReference>